<feature type="transmembrane region" description="Helical" evidence="1">
    <location>
        <begin position="12"/>
        <end position="32"/>
    </location>
</feature>
<dbReference type="Proteomes" id="UP000030140">
    <property type="component" value="Unassembled WGS sequence"/>
</dbReference>
<accession>A0A0A2GXB6</accession>
<reference evidence="2 3" key="1">
    <citation type="submission" date="2014-10" db="EMBL/GenBank/DDBJ databases">
        <title>Draft genome sequence of the proteorhodopsin-containing marine bacterium Dokdonia donghaensis.</title>
        <authorList>
            <person name="Gomez-Consarnau L."/>
            <person name="Gonzalez J.M."/>
            <person name="Riedel T."/>
            <person name="Jaenicke S."/>
            <person name="Wagner-Doebler I."/>
            <person name="Fuhrman J.A."/>
        </authorList>
    </citation>
    <scope>NUCLEOTIDE SEQUENCE [LARGE SCALE GENOMIC DNA]</scope>
    <source>
        <strain evidence="2 3">DSW-1</strain>
    </source>
</reference>
<proteinExistence type="predicted"/>
<keyword evidence="1" id="KW-0812">Transmembrane</keyword>
<sequence>METILREITYHNWITILLVTSLVFLAVAKFLYAQRFEDFITITGADRFIVTRSRGVYIFHPLQLILATIQCIGISLLLYVAFCITTEKLIRDNYDVFLVILAGYSTFEIAKFLTERLSTYAFDIHKKMQPFIYKRLNVKNMLGVFALISSAFIVYQLEPPHILIYSLIILIIVIYTISQFLLLRQYREQIFKHPFYFILYFCTLEIGPYFILYEFITK</sequence>
<organism evidence="2 3">
    <name type="scientific">Dokdonia donghaensis DSW-1</name>
    <dbReference type="NCBI Taxonomy" id="1300343"/>
    <lineage>
        <taxon>Bacteria</taxon>
        <taxon>Pseudomonadati</taxon>
        <taxon>Bacteroidota</taxon>
        <taxon>Flavobacteriia</taxon>
        <taxon>Flavobacteriales</taxon>
        <taxon>Flavobacteriaceae</taxon>
        <taxon>Dokdonia</taxon>
    </lineage>
</organism>
<keyword evidence="1" id="KW-0472">Membrane</keyword>
<feature type="transmembrane region" description="Helical" evidence="1">
    <location>
        <begin position="162"/>
        <end position="183"/>
    </location>
</feature>
<evidence type="ECO:0008006" key="4">
    <source>
        <dbReference type="Google" id="ProtNLM"/>
    </source>
</evidence>
<feature type="transmembrane region" description="Helical" evidence="1">
    <location>
        <begin position="62"/>
        <end position="82"/>
    </location>
</feature>
<name>A0A0A2GXB6_9FLAO</name>
<dbReference type="AlphaFoldDB" id="A0A0A2GXB6"/>
<dbReference type="EMBL" id="JSAQ01000001">
    <property type="protein sequence ID" value="KGO07198.1"/>
    <property type="molecule type" value="Genomic_DNA"/>
</dbReference>
<protein>
    <recommendedName>
        <fullName evidence="4">DUF4271 domain-containing protein</fullName>
    </recommendedName>
</protein>
<evidence type="ECO:0000313" key="2">
    <source>
        <dbReference type="EMBL" id="KGO07198.1"/>
    </source>
</evidence>
<evidence type="ECO:0000313" key="3">
    <source>
        <dbReference type="Proteomes" id="UP000030140"/>
    </source>
</evidence>
<keyword evidence="3" id="KW-1185">Reference proteome</keyword>
<feature type="transmembrane region" description="Helical" evidence="1">
    <location>
        <begin position="195"/>
        <end position="216"/>
    </location>
</feature>
<dbReference type="KEGG" id="ddo:I597_0947"/>
<dbReference type="RefSeq" id="WP_035326980.1">
    <property type="nucleotide sequence ID" value="NZ_CP015125.1"/>
</dbReference>
<dbReference type="Pfam" id="PF14093">
    <property type="entry name" value="DUF4271"/>
    <property type="match status" value="1"/>
</dbReference>
<dbReference type="InterPro" id="IPR025367">
    <property type="entry name" value="DUF4271"/>
</dbReference>
<comment type="caution">
    <text evidence="2">The sequence shown here is derived from an EMBL/GenBank/DDBJ whole genome shotgun (WGS) entry which is preliminary data.</text>
</comment>
<gene>
    <name evidence="2" type="ORF">NV36_10370</name>
</gene>
<evidence type="ECO:0000256" key="1">
    <source>
        <dbReference type="SAM" id="Phobius"/>
    </source>
</evidence>
<feature type="transmembrane region" description="Helical" evidence="1">
    <location>
        <begin position="136"/>
        <end position="156"/>
    </location>
</feature>
<keyword evidence="1" id="KW-1133">Transmembrane helix</keyword>
<dbReference type="PATRIC" id="fig|1300343.5.peg.958"/>